<keyword evidence="7 13" id="KW-0812">Transmembrane</keyword>
<keyword evidence="8" id="KW-0479">Metal-binding</keyword>
<organism evidence="15 16">
    <name type="scientific">Paramixta manurensis</name>
    <dbReference type="NCBI Taxonomy" id="2740817"/>
    <lineage>
        <taxon>Bacteria</taxon>
        <taxon>Pseudomonadati</taxon>
        <taxon>Pseudomonadota</taxon>
        <taxon>Gammaproteobacteria</taxon>
        <taxon>Enterobacterales</taxon>
        <taxon>Erwiniaceae</taxon>
        <taxon>Paramixta</taxon>
    </lineage>
</organism>
<protein>
    <submittedName>
        <fullName evidence="15">Formate dehydrogenase O gamma subunit</fullName>
    </submittedName>
</protein>
<evidence type="ECO:0000313" key="16">
    <source>
        <dbReference type="Proteomes" id="UP000505325"/>
    </source>
</evidence>
<dbReference type="GO" id="GO:0008863">
    <property type="term" value="F:formate dehydrogenase (NAD+) activity"/>
    <property type="evidence" value="ECO:0007669"/>
    <property type="project" value="InterPro"/>
</dbReference>
<dbReference type="GO" id="GO:0009326">
    <property type="term" value="C:formate dehydrogenase complex"/>
    <property type="evidence" value="ECO:0007669"/>
    <property type="project" value="InterPro"/>
</dbReference>
<evidence type="ECO:0000256" key="11">
    <source>
        <dbReference type="ARBA" id="ARBA00023004"/>
    </source>
</evidence>
<gene>
    <name evidence="15" type="ORF">PMPD1_0100</name>
</gene>
<name>A0A6M8U9D9_9GAMM</name>
<dbReference type="GO" id="GO:0046872">
    <property type="term" value="F:metal ion binding"/>
    <property type="evidence" value="ECO:0007669"/>
    <property type="project" value="UniProtKB-KW"/>
</dbReference>
<evidence type="ECO:0000256" key="13">
    <source>
        <dbReference type="SAM" id="Phobius"/>
    </source>
</evidence>
<evidence type="ECO:0000256" key="12">
    <source>
        <dbReference type="ARBA" id="ARBA00023136"/>
    </source>
</evidence>
<evidence type="ECO:0000313" key="15">
    <source>
        <dbReference type="EMBL" id="QKJ85087.1"/>
    </source>
</evidence>
<comment type="similarity">
    <text evidence="3">Belongs to the formate dehydrogenase gamma subunit family.</text>
</comment>
<dbReference type="Proteomes" id="UP000505325">
    <property type="component" value="Chromosome"/>
</dbReference>
<comment type="cofactor">
    <cofactor evidence="1">
        <name>heme</name>
        <dbReference type="ChEBI" id="CHEBI:30413"/>
    </cofactor>
</comment>
<feature type="transmembrane region" description="Helical" evidence="13">
    <location>
        <begin position="113"/>
        <end position="133"/>
    </location>
</feature>
<evidence type="ECO:0000256" key="2">
    <source>
        <dbReference type="ARBA" id="ARBA00004651"/>
    </source>
</evidence>
<comment type="subcellular location">
    <subcellularLocation>
        <location evidence="2">Cell membrane</location>
        <topology evidence="2">Multi-pass membrane protein</topology>
    </subcellularLocation>
</comment>
<feature type="transmembrane region" description="Helical" evidence="13">
    <location>
        <begin position="55"/>
        <end position="76"/>
    </location>
</feature>
<accession>A0A6M8U9D9</accession>
<dbReference type="Gene3D" id="1.20.950.20">
    <property type="entry name" value="Transmembrane di-heme cytochromes, Chain C"/>
    <property type="match status" value="1"/>
</dbReference>
<dbReference type="NCBIfam" id="TIGR01583">
    <property type="entry name" value="formate-DH-gamm"/>
    <property type="match status" value="1"/>
</dbReference>
<evidence type="ECO:0000256" key="8">
    <source>
        <dbReference type="ARBA" id="ARBA00022723"/>
    </source>
</evidence>
<dbReference type="PANTHER" id="PTHR30074">
    <property type="entry name" value="FORMATE DEHYDROGENASE, NITRATE-INDUCIBLE, CYTOCHROME B556 FDN SUBUNIT"/>
    <property type="match status" value="1"/>
</dbReference>
<keyword evidence="6" id="KW-0349">Heme</keyword>
<dbReference type="InterPro" id="IPR051817">
    <property type="entry name" value="FDH_cytochrome_b556_subunit"/>
</dbReference>
<dbReference type="AlphaFoldDB" id="A0A6M8U9D9"/>
<dbReference type="GO" id="GO:0036397">
    <property type="term" value="F:formate dehydrogenase (quinone) activity"/>
    <property type="evidence" value="ECO:0007669"/>
    <property type="project" value="TreeGrafter"/>
</dbReference>
<keyword evidence="10 13" id="KW-1133">Transmembrane helix</keyword>
<dbReference type="PANTHER" id="PTHR30074:SF2">
    <property type="entry name" value="FORMATE DEHYDROGENASE, CYTOCHROME B556(FDO) SUBUNIT"/>
    <property type="match status" value="1"/>
</dbReference>
<dbReference type="Pfam" id="PF01292">
    <property type="entry name" value="Ni_hydr_CYTB"/>
    <property type="match status" value="1"/>
</dbReference>
<evidence type="ECO:0000256" key="6">
    <source>
        <dbReference type="ARBA" id="ARBA00022617"/>
    </source>
</evidence>
<reference evidence="15 16" key="1">
    <citation type="submission" date="2020-06" db="EMBL/GenBank/DDBJ databases">
        <title>Genome sequence of Paramixta manurensis strain PD-1.</title>
        <authorList>
            <person name="Lee C.W."/>
            <person name="Kim J."/>
        </authorList>
    </citation>
    <scope>NUCLEOTIDE SEQUENCE [LARGE SCALE GENOMIC DNA]</scope>
    <source>
        <strain evidence="15 16">PD-1</strain>
    </source>
</reference>
<dbReference type="GO" id="GO:0009055">
    <property type="term" value="F:electron transfer activity"/>
    <property type="evidence" value="ECO:0007669"/>
    <property type="project" value="InterPro"/>
</dbReference>
<dbReference type="EMBL" id="CP054212">
    <property type="protein sequence ID" value="QKJ85087.1"/>
    <property type="molecule type" value="Genomic_DNA"/>
</dbReference>
<feature type="domain" description="Cytochrome b561 bacterial/Ni-hydrogenase" evidence="14">
    <location>
        <begin position="9"/>
        <end position="184"/>
    </location>
</feature>
<dbReference type="InterPro" id="IPR006471">
    <property type="entry name" value="Formate_DH_gsu"/>
</dbReference>
<evidence type="ECO:0000259" key="14">
    <source>
        <dbReference type="Pfam" id="PF01292"/>
    </source>
</evidence>
<sequence>MKKRERIVRYSAPERINHWIVAFCFVFAALSGLGFFFPSFNWLMNVLGTPQLARILHPFVGVIMFAAFLIMFFRYWKHNLIDREDIIWAKNIHKIAQNEEVGDTGRYNFGQKCVFWAAIFSLLLLLASGIVIWRPWFAGAFPIPLIRLALMAHSFAAVGLIIVIMIHIYAALWVKGTITAMVEGWVTSAWAKKHHPRWYRAVAQQSRPKQQEKRP</sequence>
<dbReference type="FunFam" id="1.20.950.20:FF:000002">
    <property type="entry name" value="Formate dehydrogenase cytochrome b556 subunit"/>
    <property type="match status" value="1"/>
</dbReference>
<keyword evidence="4" id="KW-0813">Transport</keyword>
<dbReference type="SUPFAM" id="SSF81342">
    <property type="entry name" value="Transmembrane di-heme cytochromes"/>
    <property type="match status" value="1"/>
</dbReference>
<dbReference type="GO" id="GO:0022904">
    <property type="term" value="P:respiratory electron transport chain"/>
    <property type="evidence" value="ECO:0007669"/>
    <property type="project" value="InterPro"/>
</dbReference>
<feature type="transmembrane region" description="Helical" evidence="13">
    <location>
        <begin position="20"/>
        <end position="43"/>
    </location>
</feature>
<dbReference type="RefSeq" id="WP_173632211.1">
    <property type="nucleotide sequence ID" value="NZ_CP054212.1"/>
</dbReference>
<evidence type="ECO:0000256" key="5">
    <source>
        <dbReference type="ARBA" id="ARBA00022475"/>
    </source>
</evidence>
<evidence type="ECO:0000256" key="7">
    <source>
        <dbReference type="ARBA" id="ARBA00022692"/>
    </source>
</evidence>
<keyword evidence="11" id="KW-0408">Iron</keyword>
<dbReference type="KEGG" id="pmak:PMPD1_0100"/>
<keyword evidence="9" id="KW-0249">Electron transport</keyword>
<keyword evidence="5" id="KW-1003">Cell membrane</keyword>
<keyword evidence="16" id="KW-1185">Reference proteome</keyword>
<proteinExistence type="inferred from homology"/>
<evidence type="ECO:0000256" key="1">
    <source>
        <dbReference type="ARBA" id="ARBA00001971"/>
    </source>
</evidence>
<evidence type="ECO:0000256" key="9">
    <source>
        <dbReference type="ARBA" id="ARBA00022982"/>
    </source>
</evidence>
<evidence type="ECO:0000256" key="10">
    <source>
        <dbReference type="ARBA" id="ARBA00022989"/>
    </source>
</evidence>
<feature type="transmembrane region" description="Helical" evidence="13">
    <location>
        <begin position="145"/>
        <end position="172"/>
    </location>
</feature>
<dbReference type="GO" id="GO:0015944">
    <property type="term" value="P:formate oxidation"/>
    <property type="evidence" value="ECO:0007669"/>
    <property type="project" value="UniProtKB-ARBA"/>
</dbReference>
<evidence type="ECO:0000256" key="3">
    <source>
        <dbReference type="ARBA" id="ARBA00010747"/>
    </source>
</evidence>
<dbReference type="InterPro" id="IPR016174">
    <property type="entry name" value="Di-haem_cyt_TM"/>
</dbReference>
<keyword evidence="12 13" id="KW-0472">Membrane</keyword>
<dbReference type="GO" id="GO:0005886">
    <property type="term" value="C:plasma membrane"/>
    <property type="evidence" value="ECO:0007669"/>
    <property type="project" value="UniProtKB-SubCell"/>
</dbReference>
<dbReference type="GO" id="GO:0009061">
    <property type="term" value="P:anaerobic respiration"/>
    <property type="evidence" value="ECO:0007669"/>
    <property type="project" value="TreeGrafter"/>
</dbReference>
<dbReference type="NCBIfam" id="NF007924">
    <property type="entry name" value="PRK10639.1"/>
    <property type="match status" value="1"/>
</dbReference>
<evidence type="ECO:0000256" key="4">
    <source>
        <dbReference type="ARBA" id="ARBA00022448"/>
    </source>
</evidence>
<dbReference type="InterPro" id="IPR011577">
    <property type="entry name" value="Cyt_b561_bac/Ni-Hgenase"/>
</dbReference>